<dbReference type="EMBL" id="MU274964">
    <property type="protein sequence ID" value="KAI0083480.1"/>
    <property type="molecule type" value="Genomic_DNA"/>
</dbReference>
<protein>
    <submittedName>
        <fullName evidence="1">Uncharacterized protein</fullName>
    </submittedName>
</protein>
<evidence type="ECO:0000313" key="2">
    <source>
        <dbReference type="Proteomes" id="UP001055072"/>
    </source>
</evidence>
<comment type="caution">
    <text evidence="1">The sequence shown here is derived from an EMBL/GenBank/DDBJ whole genome shotgun (WGS) entry which is preliminary data.</text>
</comment>
<accession>A0ACB8TNA9</accession>
<proteinExistence type="predicted"/>
<reference evidence="1" key="1">
    <citation type="journal article" date="2021" name="Environ. Microbiol.">
        <title>Gene family expansions and transcriptome signatures uncover fungal adaptations to wood decay.</title>
        <authorList>
            <person name="Hage H."/>
            <person name="Miyauchi S."/>
            <person name="Viragh M."/>
            <person name="Drula E."/>
            <person name="Min B."/>
            <person name="Chaduli D."/>
            <person name="Navarro D."/>
            <person name="Favel A."/>
            <person name="Norest M."/>
            <person name="Lesage-Meessen L."/>
            <person name="Balint B."/>
            <person name="Merenyi Z."/>
            <person name="de Eugenio L."/>
            <person name="Morin E."/>
            <person name="Martinez A.T."/>
            <person name="Baldrian P."/>
            <person name="Stursova M."/>
            <person name="Martinez M.J."/>
            <person name="Novotny C."/>
            <person name="Magnuson J.K."/>
            <person name="Spatafora J.W."/>
            <person name="Maurice S."/>
            <person name="Pangilinan J."/>
            <person name="Andreopoulos W."/>
            <person name="LaButti K."/>
            <person name="Hundley H."/>
            <person name="Na H."/>
            <person name="Kuo A."/>
            <person name="Barry K."/>
            <person name="Lipzen A."/>
            <person name="Henrissat B."/>
            <person name="Riley R."/>
            <person name="Ahrendt S."/>
            <person name="Nagy L.G."/>
            <person name="Grigoriev I.V."/>
            <person name="Martin F."/>
            <person name="Rosso M.N."/>
        </authorList>
    </citation>
    <scope>NUCLEOTIDE SEQUENCE</scope>
    <source>
        <strain evidence="1">CBS 384.51</strain>
    </source>
</reference>
<name>A0ACB8TNA9_9APHY</name>
<organism evidence="1 2">
    <name type="scientific">Irpex rosettiformis</name>
    <dbReference type="NCBI Taxonomy" id="378272"/>
    <lineage>
        <taxon>Eukaryota</taxon>
        <taxon>Fungi</taxon>
        <taxon>Dikarya</taxon>
        <taxon>Basidiomycota</taxon>
        <taxon>Agaricomycotina</taxon>
        <taxon>Agaricomycetes</taxon>
        <taxon>Polyporales</taxon>
        <taxon>Irpicaceae</taxon>
        <taxon>Irpex</taxon>
    </lineage>
</organism>
<keyword evidence="2" id="KW-1185">Reference proteome</keyword>
<dbReference type="Proteomes" id="UP001055072">
    <property type="component" value="Unassembled WGS sequence"/>
</dbReference>
<evidence type="ECO:0000313" key="1">
    <source>
        <dbReference type="EMBL" id="KAI0083480.1"/>
    </source>
</evidence>
<sequence length="273" mass="30720">MAHIGSVFLGDVQRQRILSTSTPPSSPPPAGPSPTHTQAFPDFLAEVPQEEADDDSTANSTPPKVTPEVAFELRTRLLESIVIGPQSNVRGTRTTPLTKDIEDVQKKLQAVVQSSGSDSLRWFVDNYDQYQKYLTPAFALSGIIPTSTPLYENMSPNELEAFLTEMGPDIRAADRDLREIEMLESKDVTAAGKLPEYQKLQPRLEQLLQESEENRRKHDELEQRIAKVMNQYATTTDKLSELFVAWDDTLYDAEGQVAKLHRNHEERQKLGLE</sequence>
<gene>
    <name evidence="1" type="ORF">BDY19DRAFT_900274</name>
</gene>